<dbReference type="GO" id="GO:0003680">
    <property type="term" value="F:minor groove of adenine-thymine-rich DNA binding"/>
    <property type="evidence" value="ECO:0007669"/>
    <property type="project" value="UniProtKB-UniRule"/>
</dbReference>
<proteinExistence type="predicted"/>
<keyword evidence="1" id="KW-0805">Transcription regulation</keyword>
<dbReference type="STRING" id="1088818.A0A2I0B2R8"/>
<sequence>MDGDFSGLSSYFSAHHHRHFAEGVASSSTAGKGIFLASGDANPFAISQAACTGASVAPAPSPASQAESVKRKRGRPRKYGALSSSASISLPSSAAAKASPSLVASSPDCSFGRKEVSSTISSTNKAQIAALGYAGQGFTPHVILISDGEDVVAKLLVVVRQGNWAVSILSATGSILNPSLRHPAASSANITYEGKFDIISLSGLVIYSEAGGAFSSTGGLGICLSSVDGGIVGGAVGGTLIAAGPVQVIAGSFLIEAEMDSNASTKVSDYPGKLSSALFSGGSTSMSAGGTLTFRGSGFLTGKWNSTDLSGTSQPVDEEDEEDIRD</sequence>
<gene>
    <name evidence="4" type="primary">ESC</name>
    <name evidence="4" type="ORF">AXF42_Ash018308</name>
</gene>
<feature type="compositionally biased region" description="Low complexity" evidence="2">
    <location>
        <begin position="56"/>
        <end position="66"/>
    </location>
</feature>
<dbReference type="CDD" id="cd11378">
    <property type="entry name" value="DUF296"/>
    <property type="match status" value="1"/>
</dbReference>
<dbReference type="AlphaFoldDB" id="A0A2I0B2R8"/>
<dbReference type="Gene3D" id="3.30.1330.80">
    <property type="entry name" value="Hypothetical protein, similar to alpha- acetolactate decarboxylase, domain 2"/>
    <property type="match status" value="1"/>
</dbReference>
<keyword evidence="1 4" id="KW-0238">DNA-binding</keyword>
<evidence type="ECO:0000256" key="1">
    <source>
        <dbReference type="RuleBase" id="RU367031"/>
    </source>
</evidence>
<reference evidence="4 5" key="1">
    <citation type="journal article" date="2017" name="Nature">
        <title>The Apostasia genome and the evolution of orchids.</title>
        <authorList>
            <person name="Zhang G.Q."/>
            <person name="Liu K.W."/>
            <person name="Li Z."/>
            <person name="Lohaus R."/>
            <person name="Hsiao Y.Y."/>
            <person name="Niu S.C."/>
            <person name="Wang J.Y."/>
            <person name="Lin Y.C."/>
            <person name="Xu Q."/>
            <person name="Chen L.J."/>
            <person name="Yoshida K."/>
            <person name="Fujiwara S."/>
            <person name="Wang Z.W."/>
            <person name="Zhang Y.Q."/>
            <person name="Mitsuda N."/>
            <person name="Wang M."/>
            <person name="Liu G.H."/>
            <person name="Pecoraro L."/>
            <person name="Huang H.X."/>
            <person name="Xiao X.J."/>
            <person name="Lin M."/>
            <person name="Wu X.Y."/>
            <person name="Wu W.L."/>
            <person name="Chen Y.Y."/>
            <person name="Chang S.B."/>
            <person name="Sakamoto S."/>
            <person name="Ohme-Takagi M."/>
            <person name="Yagi M."/>
            <person name="Zeng S.J."/>
            <person name="Shen C.Y."/>
            <person name="Yeh C.M."/>
            <person name="Luo Y.B."/>
            <person name="Tsai W.C."/>
            <person name="Van de Peer Y."/>
            <person name="Liu Z.J."/>
        </authorList>
    </citation>
    <scope>NUCLEOTIDE SEQUENCE [LARGE SCALE GENOMIC DNA]</scope>
    <source>
        <strain evidence="5">cv. Shenzhen</strain>
        <tissue evidence="4">Stem</tissue>
    </source>
</reference>
<feature type="region of interest" description="Disordered" evidence="2">
    <location>
        <begin position="305"/>
        <end position="326"/>
    </location>
</feature>
<comment type="domain">
    <text evidence="1">The PPC domain mediates interactions between AHL proteins.</text>
</comment>
<evidence type="ECO:0000313" key="4">
    <source>
        <dbReference type="EMBL" id="PKA62083.1"/>
    </source>
</evidence>
<accession>A0A2I0B2R8</accession>
<dbReference type="InterPro" id="IPR039605">
    <property type="entry name" value="AHL"/>
</dbReference>
<keyword evidence="1" id="KW-0804">Transcription</keyword>
<protein>
    <recommendedName>
        <fullName evidence="1">AT-hook motif nuclear-localized protein</fullName>
    </recommendedName>
</protein>
<comment type="function">
    <text evidence="1">Transcription factor that specifically binds AT-rich DNA sequences related to the nuclear matrix attachment regions (MARs).</text>
</comment>
<evidence type="ECO:0000313" key="5">
    <source>
        <dbReference type="Proteomes" id="UP000236161"/>
    </source>
</evidence>
<comment type="subcellular location">
    <subcellularLocation>
        <location evidence="1">Nucleus</location>
    </subcellularLocation>
</comment>
<feature type="compositionally biased region" description="Acidic residues" evidence="2">
    <location>
        <begin position="316"/>
        <end position="326"/>
    </location>
</feature>
<keyword evidence="5" id="KW-1185">Reference proteome</keyword>
<dbReference type="SUPFAM" id="SSF117856">
    <property type="entry name" value="AF0104/ALDC/Ptd012-like"/>
    <property type="match status" value="1"/>
</dbReference>
<dbReference type="Proteomes" id="UP000236161">
    <property type="component" value="Unassembled WGS sequence"/>
</dbReference>
<feature type="compositionally biased region" description="Polar residues" evidence="2">
    <location>
        <begin position="305"/>
        <end position="315"/>
    </location>
</feature>
<dbReference type="OrthoDB" id="2017193at2759"/>
<dbReference type="PANTHER" id="PTHR31500:SF68">
    <property type="entry name" value="AT-HOOK MOTIF NUCLEAR-LOCALIZED PROTEIN 14"/>
    <property type="match status" value="1"/>
</dbReference>
<feature type="region of interest" description="Disordered" evidence="2">
    <location>
        <begin position="56"/>
        <end position="83"/>
    </location>
</feature>
<evidence type="ECO:0000256" key="2">
    <source>
        <dbReference type="SAM" id="MobiDB-lite"/>
    </source>
</evidence>
<evidence type="ECO:0000259" key="3">
    <source>
        <dbReference type="PROSITE" id="PS51742"/>
    </source>
</evidence>
<dbReference type="Pfam" id="PF03479">
    <property type="entry name" value="PCC"/>
    <property type="match status" value="1"/>
</dbReference>
<dbReference type="PROSITE" id="PS51742">
    <property type="entry name" value="PPC"/>
    <property type="match status" value="1"/>
</dbReference>
<dbReference type="InterPro" id="IPR005175">
    <property type="entry name" value="PPC_dom"/>
</dbReference>
<dbReference type="EMBL" id="KZ451921">
    <property type="protein sequence ID" value="PKA62083.1"/>
    <property type="molecule type" value="Genomic_DNA"/>
</dbReference>
<name>A0A2I0B2R8_9ASPA</name>
<organism evidence="4 5">
    <name type="scientific">Apostasia shenzhenica</name>
    <dbReference type="NCBI Taxonomy" id="1088818"/>
    <lineage>
        <taxon>Eukaryota</taxon>
        <taxon>Viridiplantae</taxon>
        <taxon>Streptophyta</taxon>
        <taxon>Embryophyta</taxon>
        <taxon>Tracheophyta</taxon>
        <taxon>Spermatophyta</taxon>
        <taxon>Magnoliopsida</taxon>
        <taxon>Liliopsida</taxon>
        <taxon>Asparagales</taxon>
        <taxon>Orchidaceae</taxon>
        <taxon>Apostasioideae</taxon>
        <taxon>Apostasia</taxon>
    </lineage>
</organism>
<keyword evidence="1" id="KW-0539">Nucleus</keyword>
<dbReference type="GO" id="GO:0005634">
    <property type="term" value="C:nucleus"/>
    <property type="evidence" value="ECO:0007669"/>
    <property type="project" value="UniProtKB-SubCell"/>
</dbReference>
<feature type="domain" description="PPC" evidence="3">
    <location>
        <begin position="134"/>
        <end position="276"/>
    </location>
</feature>
<dbReference type="PANTHER" id="PTHR31500">
    <property type="entry name" value="AT-HOOK MOTIF NUCLEAR-LOCALIZED PROTEIN 9"/>
    <property type="match status" value="1"/>
</dbReference>